<dbReference type="OrthoDB" id="2957438at2"/>
<comment type="similarity">
    <text evidence="2">Belongs to the amino acid-polyamine-organocation (APC) superfamily. Spore germination protein (SGP) (TC 2.A.3.9) family.</text>
</comment>
<evidence type="ECO:0000256" key="1">
    <source>
        <dbReference type="ARBA" id="ARBA00004141"/>
    </source>
</evidence>
<feature type="transmembrane region" description="Helical" evidence="8">
    <location>
        <begin position="119"/>
        <end position="139"/>
    </location>
</feature>
<dbReference type="PANTHER" id="PTHR34975">
    <property type="entry name" value="SPORE GERMINATION PROTEIN A2"/>
    <property type="match status" value="1"/>
</dbReference>
<feature type="transmembrane region" description="Helical" evidence="8">
    <location>
        <begin position="266"/>
        <end position="287"/>
    </location>
</feature>
<evidence type="ECO:0000313" key="9">
    <source>
        <dbReference type="EMBL" id="AIQ70782.1"/>
    </source>
</evidence>
<keyword evidence="7 8" id="KW-0472">Membrane</keyword>
<feature type="transmembrane region" description="Helical" evidence="8">
    <location>
        <begin position="146"/>
        <end position="167"/>
    </location>
</feature>
<keyword evidence="3" id="KW-0813">Transport</keyword>
<dbReference type="PANTHER" id="PTHR34975:SF2">
    <property type="entry name" value="SPORE GERMINATION PROTEIN A2"/>
    <property type="match status" value="1"/>
</dbReference>
<dbReference type="KEGG" id="pgm:PGRAT_26520"/>
<organism evidence="9 10">
    <name type="scientific">Paenibacillus graminis</name>
    <dbReference type="NCBI Taxonomy" id="189425"/>
    <lineage>
        <taxon>Bacteria</taxon>
        <taxon>Bacillati</taxon>
        <taxon>Bacillota</taxon>
        <taxon>Bacilli</taxon>
        <taxon>Bacillales</taxon>
        <taxon>Paenibacillaceae</taxon>
        <taxon>Paenibacillus</taxon>
    </lineage>
</organism>
<feature type="transmembrane region" description="Helical" evidence="8">
    <location>
        <begin position="299"/>
        <end position="317"/>
    </location>
</feature>
<feature type="transmembrane region" description="Helical" evidence="8">
    <location>
        <begin position="7"/>
        <end position="26"/>
    </location>
</feature>
<evidence type="ECO:0000256" key="2">
    <source>
        <dbReference type="ARBA" id="ARBA00007998"/>
    </source>
</evidence>
<protein>
    <submittedName>
        <fullName evidence="9">Spore gernimation protein</fullName>
    </submittedName>
</protein>
<evidence type="ECO:0000256" key="7">
    <source>
        <dbReference type="ARBA" id="ARBA00023136"/>
    </source>
</evidence>
<proteinExistence type="inferred from homology"/>
<dbReference type="eggNOG" id="COG0531">
    <property type="taxonomic scope" value="Bacteria"/>
</dbReference>
<comment type="subcellular location">
    <subcellularLocation>
        <location evidence="1">Membrane</location>
        <topology evidence="1">Multi-pass membrane protein</topology>
    </subcellularLocation>
</comment>
<dbReference type="AlphaFoldDB" id="A0A089MBW0"/>
<evidence type="ECO:0000256" key="5">
    <source>
        <dbReference type="ARBA" id="ARBA00022692"/>
    </source>
</evidence>
<evidence type="ECO:0000313" key="10">
    <source>
        <dbReference type="Proteomes" id="UP000029500"/>
    </source>
</evidence>
<feature type="transmembrane region" description="Helical" evidence="8">
    <location>
        <begin position="187"/>
        <end position="204"/>
    </location>
</feature>
<dbReference type="EMBL" id="CP009287">
    <property type="protein sequence ID" value="AIQ70782.1"/>
    <property type="molecule type" value="Genomic_DNA"/>
</dbReference>
<reference evidence="9 10" key="1">
    <citation type="submission" date="2014-08" db="EMBL/GenBank/DDBJ databases">
        <title>Comparative genomics of the Paenibacillus odorifer group.</title>
        <authorList>
            <person name="den Bakker H.C."/>
            <person name="Tsai Y.-C."/>
            <person name="Martin N."/>
            <person name="Korlach J."/>
            <person name="Wiedmann M."/>
        </authorList>
    </citation>
    <scope>NUCLEOTIDE SEQUENCE [LARGE SCALE GENOMIC DNA]</scope>
    <source>
        <strain evidence="9 10">DSM 15220</strain>
    </source>
</reference>
<keyword evidence="6 8" id="KW-1133">Transmembrane helix</keyword>
<name>A0A089MBW0_9BACL</name>
<dbReference type="Proteomes" id="UP000029500">
    <property type="component" value="Chromosome"/>
</dbReference>
<feature type="transmembrane region" description="Helical" evidence="8">
    <location>
        <begin position="38"/>
        <end position="59"/>
    </location>
</feature>
<dbReference type="GO" id="GO:0016020">
    <property type="term" value="C:membrane"/>
    <property type="evidence" value="ECO:0007669"/>
    <property type="project" value="UniProtKB-SubCell"/>
</dbReference>
<evidence type="ECO:0000256" key="8">
    <source>
        <dbReference type="SAM" id="Phobius"/>
    </source>
</evidence>
<sequence length="359" mass="41495">MMEKLSPFHVAILVYMSQIGIVVFALPRQLADYFGTNGWLVLLPGLLLTSFNIYLITLVHRLGKGQSIFEIMERSIPKAVLYPVYLGLSSVWLLFGCMIGKKYVLLFQMLAFPTTNPMLFKLAVDVLLFLLVIKGIFTISKAATFFFWMTFWMYFLLLWFFPSFSWVRLTPFILKGGHDQLKGSLELYTAYLGYELSILLFPYMDKSKKSLAAIYAGNAYLSLIYICLSLICFGFFSFGQLKQLLYPLLDLLAYIRLPFVERLENMLYGFFLFLILITVAMYWWGALEAMRRMIPKLKIPVQVFLLTLISYCISYIPKTLDQVNNWILYLGYATIAIAFGLPVLLIALLLFQERRVSRV</sequence>
<dbReference type="GO" id="GO:0009847">
    <property type="term" value="P:spore germination"/>
    <property type="evidence" value="ECO:0007669"/>
    <property type="project" value="InterPro"/>
</dbReference>
<dbReference type="STRING" id="189425.PGRAT_26520"/>
<keyword evidence="4" id="KW-0309">Germination</keyword>
<evidence type="ECO:0000256" key="6">
    <source>
        <dbReference type="ARBA" id="ARBA00022989"/>
    </source>
</evidence>
<feature type="transmembrane region" description="Helical" evidence="8">
    <location>
        <begin position="211"/>
        <end position="238"/>
    </location>
</feature>
<accession>A0A089MBW0</accession>
<evidence type="ECO:0000256" key="3">
    <source>
        <dbReference type="ARBA" id="ARBA00022448"/>
    </source>
</evidence>
<dbReference type="InterPro" id="IPR004761">
    <property type="entry name" value="Spore_GerAB"/>
</dbReference>
<gene>
    <name evidence="9" type="ORF">PGRAT_26520</name>
</gene>
<dbReference type="Pfam" id="PF03845">
    <property type="entry name" value="Spore_permease"/>
    <property type="match status" value="1"/>
</dbReference>
<dbReference type="RefSeq" id="WP_025707751.1">
    <property type="nucleotide sequence ID" value="NZ_CP009287.1"/>
</dbReference>
<feature type="transmembrane region" description="Helical" evidence="8">
    <location>
        <begin position="329"/>
        <end position="351"/>
    </location>
</feature>
<dbReference type="HOGENOM" id="CLU_771263_0_0_9"/>
<keyword evidence="5 8" id="KW-0812">Transmembrane</keyword>
<evidence type="ECO:0000256" key="4">
    <source>
        <dbReference type="ARBA" id="ARBA00022544"/>
    </source>
</evidence>
<feature type="transmembrane region" description="Helical" evidence="8">
    <location>
        <begin position="80"/>
        <end position="99"/>
    </location>
</feature>
<keyword evidence="10" id="KW-1185">Reference proteome</keyword>